<keyword evidence="6" id="KW-1185">Reference proteome</keyword>
<evidence type="ECO:0000256" key="1">
    <source>
        <dbReference type="ARBA" id="ARBA00004613"/>
    </source>
</evidence>
<evidence type="ECO:0000256" key="4">
    <source>
        <dbReference type="ARBA" id="ARBA00023180"/>
    </source>
</evidence>
<accession>A0A6P7MLI1</accession>
<dbReference type="InterPro" id="IPR012674">
    <property type="entry name" value="Calycin"/>
</dbReference>
<dbReference type="RefSeq" id="XP_029007507.1">
    <property type="nucleotide sequence ID" value="XM_029151674.3"/>
</dbReference>
<dbReference type="GeneID" id="114856058"/>
<protein>
    <submittedName>
        <fullName evidence="7">Uncharacterized protein LOC114856058</fullName>
    </submittedName>
</protein>
<keyword evidence="4" id="KW-0325">Glycoprotein</keyword>
<dbReference type="SUPFAM" id="SSF50814">
    <property type="entry name" value="Lipocalins"/>
    <property type="match status" value="1"/>
</dbReference>
<dbReference type="PANTHER" id="PTHR11967:SF2">
    <property type="entry name" value="ALPHA-1-ACID GLYCOPROTEIN 1"/>
    <property type="match status" value="1"/>
</dbReference>
<comment type="subcellular location">
    <subcellularLocation>
        <location evidence="1">Secreted</location>
    </subcellularLocation>
</comment>
<keyword evidence="2" id="KW-0964">Secreted</keyword>
<dbReference type="KEGG" id="bspl:114856058"/>
<evidence type="ECO:0000256" key="3">
    <source>
        <dbReference type="ARBA" id="ARBA00022729"/>
    </source>
</evidence>
<dbReference type="Proteomes" id="UP000515150">
    <property type="component" value="Chromosome 5"/>
</dbReference>
<reference evidence="7" key="1">
    <citation type="submission" date="2025-08" db="UniProtKB">
        <authorList>
            <consortium name="RefSeq"/>
        </authorList>
    </citation>
    <scope>IDENTIFICATION</scope>
</reference>
<dbReference type="OrthoDB" id="8931017at2759"/>
<evidence type="ECO:0000256" key="2">
    <source>
        <dbReference type="ARBA" id="ARBA00022525"/>
    </source>
</evidence>
<keyword evidence="3 5" id="KW-0732">Signal</keyword>
<proteinExistence type="predicted"/>
<dbReference type="GO" id="GO:0005576">
    <property type="term" value="C:extracellular region"/>
    <property type="evidence" value="ECO:0007669"/>
    <property type="project" value="UniProtKB-SubCell"/>
</dbReference>
<organism evidence="6 7">
    <name type="scientific">Betta splendens</name>
    <name type="common">Siamese fighting fish</name>
    <dbReference type="NCBI Taxonomy" id="158456"/>
    <lineage>
        <taxon>Eukaryota</taxon>
        <taxon>Metazoa</taxon>
        <taxon>Chordata</taxon>
        <taxon>Craniata</taxon>
        <taxon>Vertebrata</taxon>
        <taxon>Euteleostomi</taxon>
        <taxon>Actinopterygii</taxon>
        <taxon>Neopterygii</taxon>
        <taxon>Teleostei</taxon>
        <taxon>Neoteleostei</taxon>
        <taxon>Acanthomorphata</taxon>
        <taxon>Anabantaria</taxon>
        <taxon>Anabantiformes</taxon>
        <taxon>Anabantoidei</taxon>
        <taxon>Osphronemidae</taxon>
        <taxon>Betta</taxon>
    </lineage>
</organism>
<feature type="chain" id="PRO_5027703464" evidence="5">
    <location>
        <begin position="20"/>
        <end position="238"/>
    </location>
</feature>
<dbReference type="Gene3D" id="2.40.128.20">
    <property type="match status" value="1"/>
</dbReference>
<gene>
    <name evidence="7" type="primary">LOC114856058</name>
</gene>
<dbReference type="AlphaFoldDB" id="A0A6P7MLI1"/>
<name>A0A6P7MLI1_BETSP</name>
<evidence type="ECO:0000313" key="6">
    <source>
        <dbReference type="Proteomes" id="UP000515150"/>
    </source>
</evidence>
<evidence type="ECO:0000256" key="5">
    <source>
        <dbReference type="SAM" id="SignalP"/>
    </source>
</evidence>
<dbReference type="InParanoid" id="A0A6P7MLI1"/>
<feature type="signal peptide" evidence="5">
    <location>
        <begin position="1"/>
        <end position="19"/>
    </location>
</feature>
<evidence type="ECO:0000313" key="7">
    <source>
        <dbReference type="RefSeq" id="XP_029007507.1"/>
    </source>
</evidence>
<dbReference type="PROSITE" id="PS51257">
    <property type="entry name" value="PROKAR_LIPOPROTEIN"/>
    <property type="match status" value="1"/>
</dbReference>
<dbReference type="PANTHER" id="PTHR11967">
    <property type="entry name" value="ALPHA-1-ACID GLYCOPROTEIN"/>
    <property type="match status" value="1"/>
</dbReference>
<sequence>MKTLCVAVVVLSLTSVCQSATLACEKLLKPLDQSPDLSGRWFIIAMSSDYCLITAYLNSLIGPTFLVDVTAQDTPKVYSANFTMNAYGSCVSEVDPFFLEGSNLFKVDSNNAPTGEPDKLLLHTSCPDCIVGQTKTRISLFVLFSRRKTVTDAELKEFATQSDCLGFSKPEVLSTDHVYENCKSVKDKSDDNLPEQSAKVVEKLGGLFTAPLQCFAQSVFYYPRATLGWFQDKWDRLW</sequence>